<comment type="caution">
    <text evidence="1">The sequence shown here is derived from an EMBL/GenBank/DDBJ whole genome shotgun (WGS) entry which is preliminary data.</text>
</comment>
<evidence type="ECO:0000313" key="2">
    <source>
        <dbReference type="Proteomes" id="UP000004633"/>
    </source>
</evidence>
<reference evidence="1 2" key="1">
    <citation type="submission" date="2010-08" db="EMBL/GenBank/DDBJ databases">
        <authorList>
            <person name="Weinstock G."/>
            <person name="Sodergren E."/>
            <person name="Clifton S."/>
            <person name="Fulton L."/>
            <person name="Fulton B."/>
            <person name="Courtney L."/>
            <person name="Fronick C."/>
            <person name="Harrison M."/>
            <person name="Strong C."/>
            <person name="Farmer C."/>
            <person name="Delahaunty K."/>
            <person name="Markovic C."/>
            <person name="Hall O."/>
            <person name="Minx P."/>
            <person name="Tomlinson C."/>
            <person name="Mitreva M."/>
            <person name="Hou S."/>
            <person name="Chen J."/>
            <person name="Wollam A."/>
            <person name="Pepin K.H."/>
            <person name="Johnson M."/>
            <person name="Bhonagiri V."/>
            <person name="Zhang X."/>
            <person name="Suruliraj S."/>
            <person name="Warren W."/>
            <person name="Chinwalla A."/>
            <person name="Mardis E.R."/>
            <person name="Wilson R.K."/>
        </authorList>
    </citation>
    <scope>NUCLEOTIDE SEQUENCE [LARGE SCALE GENOMIC DNA]</scope>
    <source>
        <strain evidence="1 2">F0399</strain>
    </source>
</reference>
<dbReference type="AlphaFoldDB" id="E7N456"/>
<accession>E7N456</accession>
<gene>
    <name evidence="1" type="ORF">HMPREF9555_01797</name>
</gene>
<name>E7N456_9FIRM</name>
<dbReference type="Proteomes" id="UP000004633">
    <property type="component" value="Unassembled WGS sequence"/>
</dbReference>
<keyword evidence="2" id="KW-1185">Reference proteome</keyword>
<organism evidence="1 2">
    <name type="scientific">Selenomonas artemidis F0399</name>
    <dbReference type="NCBI Taxonomy" id="749551"/>
    <lineage>
        <taxon>Bacteria</taxon>
        <taxon>Bacillati</taxon>
        <taxon>Bacillota</taxon>
        <taxon>Negativicutes</taxon>
        <taxon>Selenomonadales</taxon>
        <taxon>Selenomonadaceae</taxon>
        <taxon>Selenomonas</taxon>
    </lineage>
</organism>
<sequence>MCREKPLKLKGGNKMEILDLKEVRRRLGMAHSFSVGHFYINTGEPYSSQVKEVGYSFSEDEPEALIKLDRRDSSFVGFAIDESIPLPDGYYFVAEGKGELKFFLDGKRGWVVCTAPVIEVYCRNDTSQCESGHCDIVVRMLDVEDTTTDYKTRAKVENPYLLPELTGSPKQIVWAEKLRDERLDSLEFHLNLMIQQNEIELAVAKSIMDYFETQKTSASFWIDYRILTTPEIIERHMAKEI</sequence>
<proteinExistence type="predicted"/>
<dbReference type="HOGENOM" id="CLU_1151178_0_0_9"/>
<protein>
    <submittedName>
        <fullName evidence="1">Uncharacterized protein</fullName>
    </submittedName>
</protein>
<dbReference type="EMBL" id="AECV01000041">
    <property type="protein sequence ID" value="EFW29097.1"/>
    <property type="molecule type" value="Genomic_DNA"/>
</dbReference>
<evidence type="ECO:0000313" key="1">
    <source>
        <dbReference type="EMBL" id="EFW29097.1"/>
    </source>
</evidence>